<dbReference type="PROSITE" id="PS51159">
    <property type="entry name" value="CBM21"/>
    <property type="match status" value="1"/>
</dbReference>
<feature type="region of interest" description="Disordered" evidence="1">
    <location>
        <begin position="1"/>
        <end position="111"/>
    </location>
</feature>
<dbReference type="Gene3D" id="2.60.40.2440">
    <property type="entry name" value="Carbohydrate binding type-21 domain"/>
    <property type="match status" value="1"/>
</dbReference>
<dbReference type="InterPro" id="IPR038175">
    <property type="entry name" value="CBM21_dom_sf"/>
</dbReference>
<dbReference type="GO" id="GO:0000164">
    <property type="term" value="C:protein phosphatase type 1 complex"/>
    <property type="evidence" value="ECO:0007669"/>
    <property type="project" value="TreeGrafter"/>
</dbReference>
<reference evidence="3 4" key="1">
    <citation type="submission" date="2019-06" db="EMBL/GenBank/DDBJ databases">
        <title>Discovery of a novel chromosome fission-fusion reversal in muntjac.</title>
        <authorList>
            <person name="Mudd A.B."/>
            <person name="Bredeson J.V."/>
            <person name="Baum R."/>
            <person name="Hockemeyer D."/>
            <person name="Rokhsar D.S."/>
        </authorList>
    </citation>
    <scope>NUCLEOTIDE SEQUENCE [LARGE SCALE GENOMIC DNA]</scope>
    <source>
        <strain evidence="3">UCam_UCB_Mr</strain>
        <tissue evidence="3">Fibroblast cell line</tissue>
    </source>
</reference>
<feature type="domain" description="CBM21" evidence="2">
    <location>
        <begin position="205"/>
        <end position="343"/>
    </location>
</feature>
<name>A0A5N3W0N6_MUNRE</name>
<comment type="caution">
    <text evidence="3">The sequence shown here is derived from an EMBL/GenBank/DDBJ whole genome shotgun (WGS) entry which is preliminary data.</text>
</comment>
<organism evidence="3 4">
    <name type="scientific">Muntiacus reevesi</name>
    <name type="common">Reeves' muntjac</name>
    <name type="synonym">Cervus reevesi</name>
    <dbReference type="NCBI Taxonomy" id="9886"/>
    <lineage>
        <taxon>Eukaryota</taxon>
        <taxon>Metazoa</taxon>
        <taxon>Chordata</taxon>
        <taxon>Craniata</taxon>
        <taxon>Vertebrata</taxon>
        <taxon>Euteleostomi</taxon>
        <taxon>Mammalia</taxon>
        <taxon>Eutheria</taxon>
        <taxon>Laurasiatheria</taxon>
        <taxon>Artiodactyla</taxon>
        <taxon>Ruminantia</taxon>
        <taxon>Pecora</taxon>
        <taxon>Cervidae</taxon>
        <taxon>Muntiacinae</taxon>
        <taxon>Muntiacus</taxon>
    </lineage>
</organism>
<evidence type="ECO:0000259" key="2">
    <source>
        <dbReference type="PROSITE" id="PS51159"/>
    </source>
</evidence>
<dbReference type="AlphaFoldDB" id="A0A5N3W0N6"/>
<feature type="compositionally biased region" description="Basic and acidic residues" evidence="1">
    <location>
        <begin position="51"/>
        <end position="70"/>
    </location>
</feature>
<proteinExistence type="predicted"/>
<dbReference type="InterPro" id="IPR050782">
    <property type="entry name" value="PP1_regulatory_subunit_3"/>
</dbReference>
<dbReference type="PANTHER" id="PTHR12307:SF7">
    <property type="entry name" value="PROTEIN PHOSPHATASE 1 REGULATORY SUBUNIT 3G"/>
    <property type="match status" value="1"/>
</dbReference>
<feature type="compositionally biased region" description="Low complexity" evidence="1">
    <location>
        <begin position="24"/>
        <end position="33"/>
    </location>
</feature>
<dbReference type="Pfam" id="PF03370">
    <property type="entry name" value="CBM_21"/>
    <property type="match status" value="1"/>
</dbReference>
<keyword evidence="4" id="KW-1185">Reference proteome</keyword>
<dbReference type="GO" id="GO:2001069">
    <property type="term" value="F:glycogen binding"/>
    <property type="evidence" value="ECO:0007669"/>
    <property type="project" value="TreeGrafter"/>
</dbReference>
<dbReference type="Proteomes" id="UP000326062">
    <property type="component" value="Chromosome 22"/>
</dbReference>
<dbReference type="EMBL" id="VCEB01000022">
    <property type="protein sequence ID" value="KAB0354834.1"/>
    <property type="molecule type" value="Genomic_DNA"/>
</dbReference>
<dbReference type="PANTHER" id="PTHR12307">
    <property type="entry name" value="PROTEIN PHOSPHATASE 1 REGULATORY SUBUNIT"/>
    <property type="match status" value="1"/>
</dbReference>
<evidence type="ECO:0000313" key="4">
    <source>
        <dbReference type="Proteomes" id="UP000326062"/>
    </source>
</evidence>
<dbReference type="InterPro" id="IPR005036">
    <property type="entry name" value="CBM21_dom"/>
</dbReference>
<sequence length="351" mass="37016">MEPRGVLLSAEAPGLSPPEEPRAAGEPPAAGGPRTEGGVDGGCAAAAPGPDAERGSSQEPASSREEEARLEKRRRARSFSLPADPILQAAQFLQQREPPAPGAEGGEAAEDAPLGPGDCCAKCKKRVQFADALGLSLARVKHFSEAEEPQVPPAVFSRLRSFPARAEDLERLPELLAAVVAAPPRAPPPPRLQPLFELPGPSAAAARLRRQRVCLERVQCAAPGGAEVTGSGRVLGCPGPRVVAVRYTFTEWRSFLDVPAELRPEPGKPLPRDAPSGEPGDAEEEEEPGAERFHFALSLPPGLLPKEGEDADAPGLAVHFAICYRCAQGEYWDNNAGANYTLRSGRPADAL</sequence>
<accession>A0A5N3W0N6</accession>
<evidence type="ECO:0000313" key="3">
    <source>
        <dbReference type="EMBL" id="KAB0354834.1"/>
    </source>
</evidence>
<protein>
    <recommendedName>
        <fullName evidence="2">CBM21 domain-containing protein</fullName>
    </recommendedName>
</protein>
<evidence type="ECO:0000256" key="1">
    <source>
        <dbReference type="SAM" id="MobiDB-lite"/>
    </source>
</evidence>
<dbReference type="GO" id="GO:0005979">
    <property type="term" value="P:regulation of glycogen biosynthetic process"/>
    <property type="evidence" value="ECO:0007669"/>
    <property type="project" value="TreeGrafter"/>
</dbReference>
<gene>
    <name evidence="3" type="ORF">FD755_022293</name>
</gene>
<dbReference type="GO" id="GO:0008157">
    <property type="term" value="F:protein phosphatase 1 binding"/>
    <property type="evidence" value="ECO:0007669"/>
    <property type="project" value="TreeGrafter"/>
</dbReference>
<feature type="region of interest" description="Disordered" evidence="1">
    <location>
        <begin position="260"/>
        <end position="289"/>
    </location>
</feature>